<dbReference type="EMBL" id="BLLF01001325">
    <property type="protein sequence ID" value="GFH18594.1"/>
    <property type="molecule type" value="Genomic_DNA"/>
</dbReference>
<feature type="non-terminal residue" evidence="1">
    <location>
        <position position="57"/>
    </location>
</feature>
<evidence type="ECO:0000313" key="1">
    <source>
        <dbReference type="EMBL" id="GFH18594.1"/>
    </source>
</evidence>
<protein>
    <submittedName>
        <fullName evidence="1">Ubiquitin-conjugating enzyme E2 27</fullName>
    </submittedName>
</protein>
<dbReference type="Proteomes" id="UP000485058">
    <property type="component" value="Unassembled WGS sequence"/>
</dbReference>
<dbReference type="AlphaFoldDB" id="A0A699ZIB9"/>
<proteinExistence type="predicted"/>
<name>A0A699ZIB9_HAELA</name>
<keyword evidence="2" id="KW-1185">Reference proteome</keyword>
<organism evidence="1 2">
    <name type="scientific">Haematococcus lacustris</name>
    <name type="common">Green alga</name>
    <name type="synonym">Haematococcus pluvialis</name>
    <dbReference type="NCBI Taxonomy" id="44745"/>
    <lineage>
        <taxon>Eukaryota</taxon>
        <taxon>Viridiplantae</taxon>
        <taxon>Chlorophyta</taxon>
        <taxon>core chlorophytes</taxon>
        <taxon>Chlorophyceae</taxon>
        <taxon>CS clade</taxon>
        <taxon>Chlamydomonadales</taxon>
        <taxon>Haematococcaceae</taxon>
        <taxon>Haematococcus</taxon>
    </lineage>
</organism>
<gene>
    <name evidence="1" type="ORF">HaLaN_15424</name>
</gene>
<reference evidence="1 2" key="1">
    <citation type="submission" date="2020-02" db="EMBL/GenBank/DDBJ databases">
        <title>Draft genome sequence of Haematococcus lacustris strain NIES-144.</title>
        <authorList>
            <person name="Morimoto D."/>
            <person name="Nakagawa S."/>
            <person name="Yoshida T."/>
            <person name="Sawayama S."/>
        </authorList>
    </citation>
    <scope>NUCLEOTIDE SEQUENCE [LARGE SCALE GENOMIC DNA]</scope>
    <source>
        <strain evidence="1 2">NIES-144</strain>
    </source>
</reference>
<comment type="caution">
    <text evidence="1">The sequence shown here is derived from an EMBL/GenBank/DDBJ whole genome shotgun (WGS) entry which is preliminary data.</text>
</comment>
<accession>A0A699ZIB9</accession>
<evidence type="ECO:0000313" key="2">
    <source>
        <dbReference type="Proteomes" id="UP000485058"/>
    </source>
</evidence>
<sequence length="57" mass="6117">MGVAAQLHGWKMGGVLPQLPGSSIVMALLSSPQPDDPQDAVVARQYINERPVFDRTA</sequence>